<feature type="transmembrane region" description="Helical" evidence="1">
    <location>
        <begin position="24"/>
        <end position="45"/>
    </location>
</feature>
<evidence type="ECO:0000256" key="1">
    <source>
        <dbReference type="SAM" id="Phobius"/>
    </source>
</evidence>
<dbReference type="RefSeq" id="WP_280731165.1">
    <property type="nucleotide sequence ID" value="NZ_CP120367.1"/>
</dbReference>
<dbReference type="Proteomes" id="UP001235547">
    <property type="component" value="Chromosome 2"/>
</dbReference>
<protein>
    <submittedName>
        <fullName evidence="2">Uncharacterized protein</fullName>
    </submittedName>
</protein>
<organism evidence="2 3">
    <name type="scientific">Sinorhizobium numidicum</name>
    <dbReference type="NCBI Taxonomy" id="680248"/>
    <lineage>
        <taxon>Bacteria</taxon>
        <taxon>Pseudomonadati</taxon>
        <taxon>Pseudomonadota</taxon>
        <taxon>Alphaproteobacteria</taxon>
        <taxon>Hyphomicrobiales</taxon>
        <taxon>Rhizobiaceae</taxon>
        <taxon>Sinorhizobium/Ensifer group</taxon>
        <taxon>Sinorhizobium</taxon>
    </lineage>
</organism>
<keyword evidence="1" id="KW-1133">Transmembrane helix</keyword>
<keyword evidence="3" id="KW-1185">Reference proteome</keyword>
<keyword evidence="1" id="KW-0472">Membrane</keyword>
<dbReference type="EMBL" id="CP120370">
    <property type="protein sequence ID" value="WEX80453.1"/>
    <property type="molecule type" value="Genomic_DNA"/>
</dbReference>
<proteinExistence type="predicted"/>
<keyword evidence="1" id="KW-0812">Transmembrane</keyword>
<reference evidence="2 3" key="1">
    <citation type="submission" date="2023-03" db="EMBL/GenBank/DDBJ databases">
        <authorList>
            <person name="Kaur S."/>
            <person name="Espinosa-Saiz D."/>
            <person name="Velazquez E."/>
            <person name="Menendez E."/>
            <person name="diCenzo G.C."/>
        </authorList>
    </citation>
    <scope>NUCLEOTIDE SEQUENCE [LARGE SCALE GENOMIC DNA]</scope>
    <source>
        <strain evidence="2 3">LMG 27395</strain>
    </source>
</reference>
<sequence length="92" mass="9656">MKHRFTDGEPAYLRDRREAVARPGANLIAGIVLSTASAFGVALVVPESGLSERAYAARVTPVGSTDVRKPMLCVKLDSSTVDSAQLPIEGSG</sequence>
<name>A0ABY8CTB7_9HYPH</name>
<evidence type="ECO:0000313" key="3">
    <source>
        <dbReference type="Proteomes" id="UP001235547"/>
    </source>
</evidence>
<evidence type="ECO:0000313" key="2">
    <source>
        <dbReference type="EMBL" id="WEX80453.1"/>
    </source>
</evidence>
<accession>A0ABY8CTB7</accession>
<gene>
    <name evidence="2" type="ORF">PYH38_001895</name>
</gene>